<dbReference type="RefSeq" id="WP_097373628.1">
    <property type="nucleotide sequence ID" value="NZ_CP021404.1"/>
</dbReference>
<protein>
    <recommendedName>
        <fullName evidence="1">GSCFA domain-containing protein</fullName>
    </recommendedName>
</protein>
<dbReference type="EMBL" id="CP021404">
    <property type="protein sequence ID" value="ATI42507.1"/>
    <property type="molecule type" value="Genomic_DNA"/>
</dbReference>
<sequence length="398" mass="45655">MDNPTVDNDTRGGKRASKIVYDKNVTEASHHRPWFRGEHTNFNPSRSQMVPDTAVRDWVVQGWAPPAPAINPGTQICAFGSCFAFNISNWLAKRNYHVLTRDESAKGAYVVSMGEGMVNTYVIRQQFEWAWEDKSFDGELWHGYKAESYGYDPEVQAETKRLFDTTDVFILTFGLSEVWYDEPTGNVFWRTIPKDVYDPERHKFRVVTPDENRENIEAIYQLIRKHRPDAKIIVTLSPVPLSATFRDNSCLTSNSVSKASLRVAVDQVLRAHKAEGHLFYWPSYEIVTDVFHLPYKEDRRHVMREVLDYIMTEFEHRWCENADSPPPSLRTAWVRALSSAGMLPGNLVRACENRNVAAVDKLLTREKLSDEPDRDAAIRVLLADLAKEWREDKAAATA</sequence>
<organism evidence="2 3">
    <name type="scientific">Pacificitalea manganoxidans</name>
    <dbReference type="NCBI Taxonomy" id="1411902"/>
    <lineage>
        <taxon>Bacteria</taxon>
        <taxon>Pseudomonadati</taxon>
        <taxon>Pseudomonadota</taxon>
        <taxon>Alphaproteobacteria</taxon>
        <taxon>Rhodobacterales</taxon>
        <taxon>Paracoccaceae</taxon>
        <taxon>Pacificitalea</taxon>
    </lineage>
</organism>
<proteinExistence type="predicted"/>
<evidence type="ECO:0000259" key="1">
    <source>
        <dbReference type="Pfam" id="PF08885"/>
    </source>
</evidence>
<dbReference type="AlphaFoldDB" id="A0A291M0W8"/>
<reference evidence="2 3" key="1">
    <citation type="submission" date="2017-05" db="EMBL/GenBank/DDBJ databases">
        <title>Comparative genomic and metabolic analysis of manganese-oxidizing mechanisms in Celeribater manganoxidans DY25T: its adaption to the environment of polymetallic nodule.</title>
        <authorList>
            <person name="Wang X."/>
        </authorList>
    </citation>
    <scope>NUCLEOTIDE SEQUENCE [LARGE SCALE GENOMIC DNA]</scope>
    <source>
        <strain evidence="2 3">DY25</strain>
    </source>
</reference>
<dbReference type="SUPFAM" id="SSF52266">
    <property type="entry name" value="SGNH hydrolase"/>
    <property type="match status" value="1"/>
</dbReference>
<gene>
    <name evidence="2" type="ORF">CBW24_11155</name>
</gene>
<name>A0A291M0W8_9RHOB</name>
<dbReference type="Proteomes" id="UP000219050">
    <property type="component" value="Chromosome"/>
</dbReference>
<dbReference type="Pfam" id="PF08885">
    <property type="entry name" value="GSCFA"/>
    <property type="match status" value="1"/>
</dbReference>
<evidence type="ECO:0000313" key="3">
    <source>
        <dbReference type="Proteomes" id="UP000219050"/>
    </source>
</evidence>
<dbReference type="KEGG" id="cmag:CBW24_11155"/>
<dbReference type="OrthoDB" id="369216at2"/>
<evidence type="ECO:0000313" key="2">
    <source>
        <dbReference type="EMBL" id="ATI42507.1"/>
    </source>
</evidence>
<feature type="domain" description="GSCFA" evidence="1">
    <location>
        <begin position="76"/>
        <end position="314"/>
    </location>
</feature>
<keyword evidence="3" id="KW-1185">Reference proteome</keyword>
<dbReference type="InterPro" id="IPR014982">
    <property type="entry name" value="GSCFA"/>
</dbReference>
<accession>A0A291M0W8</accession>